<accession>A0A090Z9G2</accession>
<dbReference type="EMBL" id="JMQA01000035">
    <property type="protein sequence ID" value="KFN07272.1"/>
    <property type="molecule type" value="Genomic_DNA"/>
</dbReference>
<dbReference type="AlphaFoldDB" id="A0A090Z9G2"/>
<reference evidence="1 2" key="1">
    <citation type="submission" date="2014-04" db="EMBL/GenBank/DDBJ databases">
        <authorList>
            <person name="Bishop-Lilly K.A."/>
            <person name="Broomall S.M."/>
            <person name="Chain P.S."/>
            <person name="Chertkov O."/>
            <person name="Coyne S.R."/>
            <person name="Daligault H.E."/>
            <person name="Davenport K.W."/>
            <person name="Erkkila T."/>
            <person name="Frey K.G."/>
            <person name="Gibbons H.S."/>
            <person name="Gu W."/>
            <person name="Jaissle J."/>
            <person name="Johnson S.L."/>
            <person name="Koroleva G.I."/>
            <person name="Ladner J.T."/>
            <person name="Lo C.-C."/>
            <person name="Minogue T.D."/>
            <person name="Munk C."/>
            <person name="Palacios G.F."/>
            <person name="Redden C.L."/>
            <person name="Rosenzweig C.N."/>
            <person name="Scholz M.B."/>
            <person name="Teshima H."/>
            <person name="Xu Y."/>
        </authorList>
    </citation>
    <scope>NUCLEOTIDE SEQUENCE [LARGE SCALE GENOMIC DNA]</scope>
    <source>
        <strain evidence="1 2">8244</strain>
    </source>
</reference>
<keyword evidence="2" id="KW-1185">Reference proteome</keyword>
<protein>
    <submittedName>
        <fullName evidence="1">Uncharacterized protein</fullName>
    </submittedName>
</protein>
<evidence type="ECO:0000313" key="2">
    <source>
        <dbReference type="Proteomes" id="UP000029278"/>
    </source>
</evidence>
<dbReference type="RefSeq" id="WP_051985693.1">
    <property type="nucleotide sequence ID" value="NZ_CP086393.1"/>
</dbReference>
<dbReference type="STRING" id="44252.DJ90_5640"/>
<comment type="caution">
    <text evidence="1">The sequence shown here is derived from an EMBL/GenBank/DDBJ whole genome shotgun (WGS) entry which is preliminary data.</text>
</comment>
<organism evidence="1 2">
    <name type="scientific">Paenibacillus macerans</name>
    <name type="common">Bacillus macerans</name>
    <dbReference type="NCBI Taxonomy" id="44252"/>
    <lineage>
        <taxon>Bacteria</taxon>
        <taxon>Bacillati</taxon>
        <taxon>Bacillota</taxon>
        <taxon>Bacilli</taxon>
        <taxon>Bacillales</taxon>
        <taxon>Paenibacillaceae</taxon>
        <taxon>Paenibacillus</taxon>
    </lineage>
</organism>
<dbReference type="HOGENOM" id="CLU_093827_0_0_9"/>
<evidence type="ECO:0000313" key="1">
    <source>
        <dbReference type="EMBL" id="KFN07272.1"/>
    </source>
</evidence>
<gene>
    <name evidence="1" type="ORF">DJ90_5640</name>
</gene>
<sequence>MARCVLDYELEEWLRSQKAPGCPECPKLTWQNRVQYAVSYAINDYYTLEPAVRLHTPIQVLLNRRWPRNKDDFPDPLHYWKVYNDIVGQLIRISEPDIYEHPIALYEKWDTQVAELDLHLSVIFQTVWQRSKDQKPWITVQKFLVEDHPELVKAFTHMANVFWNSAFGGPPDQIEIFALLDDRKYTITKERLDLNQSLDYVYLLAETAGERPFFAAQA</sequence>
<dbReference type="PATRIC" id="fig|44252.3.peg.3874"/>
<proteinExistence type="predicted"/>
<name>A0A090Z9G2_PAEMA</name>
<dbReference type="Proteomes" id="UP000029278">
    <property type="component" value="Unassembled WGS sequence"/>
</dbReference>